<dbReference type="Proteomes" id="UP000287972">
    <property type="component" value="Unassembled WGS sequence"/>
</dbReference>
<dbReference type="EMBL" id="NKCL01001320">
    <property type="protein sequence ID" value="RSL40523.1"/>
    <property type="molecule type" value="Genomic_DNA"/>
</dbReference>
<comment type="caution">
    <text evidence="2">The sequence shown here is derived from an EMBL/GenBank/DDBJ whole genome shotgun (WGS) entry which is preliminary data.</text>
</comment>
<reference evidence="2 3" key="1">
    <citation type="submission" date="2017-06" db="EMBL/GenBank/DDBJ databases">
        <title>Comparative genomic analysis of Ambrosia Fusariam Clade fungi.</title>
        <authorList>
            <person name="Stajich J.E."/>
            <person name="Carrillo J."/>
            <person name="Kijimoto T."/>
            <person name="Eskalen A."/>
            <person name="O'Donnell K."/>
            <person name="Kasson M."/>
        </authorList>
    </citation>
    <scope>NUCLEOTIDE SEQUENCE [LARGE SCALE GENOMIC DNA]</scope>
    <source>
        <strain evidence="2 3">NRRL62606</strain>
    </source>
</reference>
<evidence type="ECO:0000256" key="1">
    <source>
        <dbReference type="SAM" id="SignalP"/>
    </source>
</evidence>
<feature type="signal peptide" evidence="1">
    <location>
        <begin position="1"/>
        <end position="22"/>
    </location>
</feature>
<keyword evidence="1" id="KW-0732">Signal</keyword>
<keyword evidence="3" id="KW-1185">Reference proteome</keyword>
<sequence>MCYWKTTQLWTLCGCTVSSLDPQPGTNCQCKSNITDQGVQQWVGHCMRPQCPNPPQAT</sequence>
<name>A0A428NID6_9HYPO</name>
<organism evidence="2 3">
    <name type="scientific">Fusarium floridanum</name>
    <dbReference type="NCBI Taxonomy" id="1325733"/>
    <lineage>
        <taxon>Eukaryota</taxon>
        <taxon>Fungi</taxon>
        <taxon>Dikarya</taxon>
        <taxon>Ascomycota</taxon>
        <taxon>Pezizomycotina</taxon>
        <taxon>Sordariomycetes</taxon>
        <taxon>Hypocreomycetidae</taxon>
        <taxon>Hypocreales</taxon>
        <taxon>Nectriaceae</taxon>
        <taxon>Fusarium</taxon>
        <taxon>Fusarium solani species complex</taxon>
    </lineage>
</organism>
<evidence type="ECO:0000313" key="3">
    <source>
        <dbReference type="Proteomes" id="UP000287972"/>
    </source>
</evidence>
<gene>
    <name evidence="2" type="ORF">CEP51_016687</name>
</gene>
<feature type="chain" id="PRO_5019189656" description="Extracellular membrane protein CFEM domain-containing protein" evidence="1">
    <location>
        <begin position="23"/>
        <end position="58"/>
    </location>
</feature>
<protein>
    <recommendedName>
        <fullName evidence="4">Extracellular membrane protein CFEM domain-containing protein</fullName>
    </recommendedName>
</protein>
<evidence type="ECO:0008006" key="4">
    <source>
        <dbReference type="Google" id="ProtNLM"/>
    </source>
</evidence>
<feature type="non-terminal residue" evidence="2">
    <location>
        <position position="58"/>
    </location>
</feature>
<proteinExistence type="predicted"/>
<dbReference type="AlphaFoldDB" id="A0A428NID6"/>
<evidence type="ECO:0000313" key="2">
    <source>
        <dbReference type="EMBL" id="RSL40523.1"/>
    </source>
</evidence>
<accession>A0A428NID6</accession>